<dbReference type="SMART" id="SM00320">
    <property type="entry name" value="WD40"/>
    <property type="match status" value="4"/>
</dbReference>
<feature type="compositionally biased region" description="Basic and acidic residues" evidence="5">
    <location>
        <begin position="463"/>
        <end position="474"/>
    </location>
</feature>
<feature type="repeat" description="WD" evidence="4">
    <location>
        <begin position="332"/>
        <end position="367"/>
    </location>
</feature>
<dbReference type="PANTHER" id="PTHR14205">
    <property type="entry name" value="WD-REPEAT PROTEIN"/>
    <property type="match status" value="1"/>
</dbReference>
<dbReference type="Pfam" id="PF00400">
    <property type="entry name" value="WD40"/>
    <property type="match status" value="3"/>
</dbReference>
<gene>
    <name evidence="6" type="ORF">EG68_03970</name>
</gene>
<evidence type="ECO:0000256" key="3">
    <source>
        <dbReference type="ARBA" id="ARBA00022737"/>
    </source>
</evidence>
<dbReference type="GO" id="GO:0016567">
    <property type="term" value="P:protein ubiquitination"/>
    <property type="evidence" value="ECO:0007669"/>
    <property type="project" value="TreeGrafter"/>
</dbReference>
<dbReference type="InterPro" id="IPR036322">
    <property type="entry name" value="WD40_repeat_dom_sf"/>
</dbReference>
<keyword evidence="7" id="KW-1185">Reference proteome</keyword>
<dbReference type="Proteomes" id="UP000822476">
    <property type="component" value="Unassembled WGS sequence"/>
</dbReference>
<protein>
    <recommendedName>
        <fullName evidence="8">Protein TSSC1</fullName>
    </recommendedName>
</protein>
<dbReference type="InterPro" id="IPR019775">
    <property type="entry name" value="WD40_repeat_CS"/>
</dbReference>
<comment type="similarity">
    <text evidence="1">Belongs to the WD repeat EIPR1 family.</text>
</comment>
<comment type="caution">
    <text evidence="6">The sequence shown here is derived from an EMBL/GenBank/DDBJ whole genome shotgun (WGS) entry which is preliminary data.</text>
</comment>
<proteinExistence type="inferred from homology"/>
<dbReference type="PROSITE" id="PS00678">
    <property type="entry name" value="WD_REPEATS_1"/>
    <property type="match status" value="1"/>
</dbReference>
<evidence type="ECO:0000256" key="1">
    <source>
        <dbReference type="ARBA" id="ARBA00005672"/>
    </source>
</evidence>
<keyword evidence="2 4" id="KW-0853">WD repeat</keyword>
<accession>A0A8S9Z0R8</accession>
<reference evidence="6" key="1">
    <citation type="submission" date="2019-07" db="EMBL/GenBank/DDBJ databases">
        <title>Annotation for the trematode Paragonimus miyazaki's.</title>
        <authorList>
            <person name="Choi Y.-J."/>
        </authorList>
    </citation>
    <scope>NUCLEOTIDE SEQUENCE</scope>
    <source>
        <strain evidence="6">Japan</strain>
    </source>
</reference>
<dbReference type="SUPFAM" id="SSF50978">
    <property type="entry name" value="WD40 repeat-like"/>
    <property type="match status" value="1"/>
</dbReference>
<dbReference type="PROSITE" id="PS50294">
    <property type="entry name" value="WD_REPEATS_REGION"/>
    <property type="match status" value="1"/>
</dbReference>
<dbReference type="PANTHER" id="PTHR14205:SF15">
    <property type="entry name" value="EARP AND GARP COMPLEX-INTERACTING PROTEIN 1"/>
    <property type="match status" value="1"/>
</dbReference>
<dbReference type="PROSITE" id="PS50082">
    <property type="entry name" value="WD_REPEATS_2"/>
    <property type="match status" value="1"/>
</dbReference>
<evidence type="ECO:0000313" key="6">
    <source>
        <dbReference type="EMBL" id="KAF7258761.1"/>
    </source>
</evidence>
<dbReference type="InterPro" id="IPR040323">
    <property type="entry name" value="EIPR1"/>
</dbReference>
<evidence type="ECO:0000256" key="4">
    <source>
        <dbReference type="PROSITE-ProRule" id="PRU00221"/>
    </source>
</evidence>
<dbReference type="EMBL" id="JTDE01001544">
    <property type="protein sequence ID" value="KAF7258761.1"/>
    <property type="molecule type" value="Genomic_DNA"/>
</dbReference>
<dbReference type="AlphaFoldDB" id="A0A8S9Z0R8"/>
<dbReference type="InterPro" id="IPR001680">
    <property type="entry name" value="WD40_rpt"/>
</dbReference>
<dbReference type="InterPro" id="IPR015943">
    <property type="entry name" value="WD40/YVTN_repeat-like_dom_sf"/>
</dbReference>
<dbReference type="Gene3D" id="2.130.10.10">
    <property type="entry name" value="YVTN repeat-like/Quinoprotein amine dehydrogenase"/>
    <property type="match status" value="1"/>
</dbReference>
<keyword evidence="3" id="KW-0677">Repeat</keyword>
<dbReference type="OrthoDB" id="196957at2759"/>
<evidence type="ECO:0000313" key="7">
    <source>
        <dbReference type="Proteomes" id="UP000822476"/>
    </source>
</evidence>
<feature type="region of interest" description="Disordered" evidence="5">
    <location>
        <begin position="463"/>
        <end position="488"/>
    </location>
</feature>
<evidence type="ECO:0000256" key="2">
    <source>
        <dbReference type="ARBA" id="ARBA00022574"/>
    </source>
</evidence>
<organism evidence="6 7">
    <name type="scientific">Paragonimus skrjabini miyazakii</name>
    <dbReference type="NCBI Taxonomy" id="59628"/>
    <lineage>
        <taxon>Eukaryota</taxon>
        <taxon>Metazoa</taxon>
        <taxon>Spiralia</taxon>
        <taxon>Lophotrochozoa</taxon>
        <taxon>Platyhelminthes</taxon>
        <taxon>Trematoda</taxon>
        <taxon>Digenea</taxon>
        <taxon>Plagiorchiida</taxon>
        <taxon>Troglotremata</taxon>
        <taxon>Troglotrematidae</taxon>
        <taxon>Paragonimus</taxon>
    </lineage>
</organism>
<evidence type="ECO:0000256" key="5">
    <source>
        <dbReference type="SAM" id="MobiDB-lite"/>
    </source>
</evidence>
<sequence>MTVDLEHFQPSFGTAVHLNVRCLVGLHGSVQDDDLDEAFSAVLEDAGDELDLLHYALGADEADRVQFLVGSQSLKPNASQVTLVTLYESDEAHPSHLVKQAFVHPDGEVIGLVALAARPDWFVSVYSTYSADRPELRTGARVWRLPPVTLADGFSASPPNTVSVGLNDAVPEPPNSSSNTLEYVTTLPLDSYCGIRKIASHPSTGCADLACIVGPPVDTSPSRTNFSSPINCATSHLVILQAPSKSGSGDYQVASRAQLCLPPSSQVFTSYLKTNLSHLFKTLHSNGQVAVTSPPNAVRWSSYQQAGQLAVAFESGVLGWDVRSMKPCFWLEAAHWPCVRDLDFNPHRPNLLATGGDDGCIRLWDLRYLKSKLCPTNRPKSLRSSDTTKWFPGMFDSSESSTEPLYSVQAHSHWVWSVRYHPTRDQLLLSSGSDCRVCLHNMSTFSSDALLDSSLEPTRNIVRVKEADNEDRTRSSRSSSASEPAIPNRMKNGLIARLEQHEESVYAADWSPVDPWFFASVSYDGNLLVNQVPEPVKLDILLQSREVDEEEE</sequence>
<name>A0A8S9Z0R8_9TREM</name>
<evidence type="ECO:0008006" key="8">
    <source>
        <dbReference type="Google" id="ProtNLM"/>
    </source>
</evidence>